<evidence type="ECO:0000256" key="1">
    <source>
        <dbReference type="ARBA" id="ARBA00004701"/>
    </source>
</evidence>
<evidence type="ECO:0000259" key="11">
    <source>
        <dbReference type="SMART" id="SM00984"/>
    </source>
</evidence>
<comment type="pathway">
    <text evidence="1">Nucleotide-sugar biosynthesis; UDP-alpha-D-glucuronate biosynthesis; UDP-alpha-D-glucuronate from UDP-alpha-D-glucose: step 1/1.</text>
</comment>
<protein>
    <recommendedName>
        <fullName evidence="3 7">UDP-glucose 6-dehydrogenase</fullName>
        <ecNumber evidence="3 7">1.1.1.22</ecNumber>
    </recommendedName>
</protein>
<dbReference type="EC" id="1.1.1.22" evidence="3 7"/>
<dbReference type="PANTHER" id="PTHR43750">
    <property type="entry name" value="UDP-GLUCOSE 6-DEHYDROGENASE TUAD"/>
    <property type="match status" value="1"/>
</dbReference>
<dbReference type="Gene3D" id="3.40.50.720">
    <property type="entry name" value="NAD(P)-binding Rossmann-like Domain"/>
    <property type="match status" value="2"/>
</dbReference>
<feature type="binding site" evidence="10">
    <location>
        <position position="274"/>
    </location>
    <ligand>
        <name>NAD(+)</name>
        <dbReference type="ChEBI" id="CHEBI:57540"/>
    </ligand>
</feature>
<dbReference type="EMBL" id="PDSK01000103">
    <property type="protein sequence ID" value="PIE33100.1"/>
    <property type="molecule type" value="Genomic_DNA"/>
</dbReference>
<dbReference type="PROSITE" id="PS51257">
    <property type="entry name" value="PROKAR_LIPOPROTEIN"/>
    <property type="match status" value="1"/>
</dbReference>
<dbReference type="PIRSF" id="PIRSF500134">
    <property type="entry name" value="UDPglc_DH_bac"/>
    <property type="match status" value="1"/>
</dbReference>
<dbReference type="InterPro" id="IPR014027">
    <property type="entry name" value="UDP-Glc/GDP-Man_DH_C"/>
</dbReference>
<feature type="binding site" evidence="9">
    <location>
        <position position="268"/>
    </location>
    <ligand>
        <name>substrate</name>
    </ligand>
</feature>
<dbReference type="GO" id="GO:0006065">
    <property type="term" value="P:UDP-glucuronate biosynthetic process"/>
    <property type="evidence" value="ECO:0007669"/>
    <property type="project" value="UniProtKB-UniPathway"/>
</dbReference>
<dbReference type="UniPathway" id="UPA00038">
    <property type="reaction ID" value="UER00491"/>
</dbReference>
<dbReference type="SUPFAM" id="SSF51735">
    <property type="entry name" value="NAD(P)-binding Rossmann-fold domains"/>
    <property type="match status" value="1"/>
</dbReference>
<organism evidence="12 13">
    <name type="scientific">candidate division KSB3 bacterium</name>
    <dbReference type="NCBI Taxonomy" id="2044937"/>
    <lineage>
        <taxon>Bacteria</taxon>
        <taxon>candidate division KSB3</taxon>
    </lineage>
</organism>
<keyword evidence="4 7" id="KW-0560">Oxidoreductase</keyword>
<dbReference type="SUPFAM" id="SSF48179">
    <property type="entry name" value="6-phosphogluconate dehydrogenase C-terminal domain-like"/>
    <property type="match status" value="1"/>
</dbReference>
<dbReference type="PANTHER" id="PTHR43750:SF1">
    <property type="entry name" value="GDP-MANNOSE 6-DEHYDROGENASE"/>
    <property type="match status" value="1"/>
</dbReference>
<dbReference type="InterPro" id="IPR028357">
    <property type="entry name" value="UDPglc_DH_bac"/>
</dbReference>
<evidence type="ECO:0000313" key="12">
    <source>
        <dbReference type="EMBL" id="PIE33100.1"/>
    </source>
</evidence>
<dbReference type="Pfam" id="PF03721">
    <property type="entry name" value="UDPG_MGDP_dh_N"/>
    <property type="match status" value="1"/>
</dbReference>
<dbReference type="InterPro" id="IPR014026">
    <property type="entry name" value="UDP-Glc/GDP-Man_DH_dimer"/>
</dbReference>
<feature type="binding site" evidence="9">
    <location>
        <position position="213"/>
    </location>
    <ligand>
        <name>substrate</name>
    </ligand>
</feature>
<dbReference type="Pfam" id="PF03720">
    <property type="entry name" value="UDPG_MGDP_dh_C"/>
    <property type="match status" value="1"/>
</dbReference>
<feature type="binding site" evidence="10">
    <location>
        <position position="35"/>
    </location>
    <ligand>
        <name>NAD(+)</name>
        <dbReference type="ChEBI" id="CHEBI:57540"/>
    </ligand>
</feature>
<dbReference type="InterPro" id="IPR017476">
    <property type="entry name" value="UDP-Glc/GDP-Man"/>
</dbReference>
<feature type="binding site" evidence="10">
    <location>
        <position position="30"/>
    </location>
    <ligand>
        <name>NAD(+)</name>
        <dbReference type="ChEBI" id="CHEBI:57540"/>
    </ligand>
</feature>
<comment type="similarity">
    <text evidence="2 7">Belongs to the UDP-glucose/GDP-mannose dehydrogenase family.</text>
</comment>
<dbReference type="GO" id="GO:0003979">
    <property type="term" value="F:UDP-glucose 6-dehydrogenase activity"/>
    <property type="evidence" value="ECO:0007669"/>
    <property type="project" value="UniProtKB-EC"/>
</dbReference>
<dbReference type="InterPro" id="IPR036220">
    <property type="entry name" value="UDP-Glc/GDP-Man_DH_C_sf"/>
</dbReference>
<evidence type="ECO:0000256" key="7">
    <source>
        <dbReference type="PIRNR" id="PIRNR000124"/>
    </source>
</evidence>
<evidence type="ECO:0000256" key="10">
    <source>
        <dbReference type="PIRSR" id="PIRSR500134-3"/>
    </source>
</evidence>
<evidence type="ECO:0000256" key="5">
    <source>
        <dbReference type="ARBA" id="ARBA00023027"/>
    </source>
</evidence>
<name>A0A2G6KCJ7_9BACT</name>
<feature type="binding site" evidence="10">
    <location>
        <position position="128"/>
    </location>
    <ligand>
        <name>NAD(+)</name>
        <dbReference type="ChEBI" id="CHEBI:57540"/>
    </ligand>
</feature>
<dbReference type="PIRSF" id="PIRSF000124">
    <property type="entry name" value="UDPglc_GDPman_dh"/>
    <property type="match status" value="1"/>
</dbReference>
<dbReference type="Proteomes" id="UP000230821">
    <property type="component" value="Unassembled WGS sequence"/>
</dbReference>
<keyword evidence="5 7" id="KW-0520">NAD</keyword>
<dbReference type="Gene3D" id="1.20.5.170">
    <property type="match status" value="1"/>
</dbReference>
<feature type="binding site" evidence="9">
    <location>
        <position position="327"/>
    </location>
    <ligand>
        <name>substrate</name>
    </ligand>
</feature>
<evidence type="ECO:0000256" key="9">
    <source>
        <dbReference type="PIRSR" id="PIRSR500134-2"/>
    </source>
</evidence>
<evidence type="ECO:0000256" key="4">
    <source>
        <dbReference type="ARBA" id="ARBA00023002"/>
    </source>
</evidence>
<evidence type="ECO:0000256" key="8">
    <source>
        <dbReference type="PIRSR" id="PIRSR500134-1"/>
    </source>
</evidence>
<feature type="binding site" evidence="9">
    <location>
        <begin position="260"/>
        <end position="264"/>
    </location>
    <ligand>
        <name>substrate</name>
    </ligand>
</feature>
<evidence type="ECO:0000313" key="13">
    <source>
        <dbReference type="Proteomes" id="UP000230821"/>
    </source>
</evidence>
<comment type="caution">
    <text evidence="12">The sequence shown here is derived from an EMBL/GenBank/DDBJ whole genome shotgun (WGS) entry which is preliminary data.</text>
</comment>
<dbReference type="SMART" id="SM00984">
    <property type="entry name" value="UDPG_MGDP_dh_C"/>
    <property type="match status" value="1"/>
</dbReference>
<evidence type="ECO:0000256" key="3">
    <source>
        <dbReference type="ARBA" id="ARBA00012954"/>
    </source>
</evidence>
<accession>A0A2G6KCJ7</accession>
<dbReference type="GO" id="GO:0000271">
    <property type="term" value="P:polysaccharide biosynthetic process"/>
    <property type="evidence" value="ECO:0007669"/>
    <property type="project" value="InterPro"/>
</dbReference>
<dbReference type="SUPFAM" id="SSF52413">
    <property type="entry name" value="UDP-glucose/GDP-mannose dehydrogenase C-terminal domain"/>
    <property type="match status" value="1"/>
</dbReference>
<feature type="binding site" evidence="9">
    <location>
        <begin position="161"/>
        <end position="164"/>
    </location>
    <ligand>
        <name>substrate</name>
    </ligand>
</feature>
<comment type="catalytic activity">
    <reaction evidence="6 7">
        <text>UDP-alpha-D-glucose + 2 NAD(+) + H2O = UDP-alpha-D-glucuronate + 2 NADH + 3 H(+)</text>
        <dbReference type="Rhea" id="RHEA:23596"/>
        <dbReference type="ChEBI" id="CHEBI:15377"/>
        <dbReference type="ChEBI" id="CHEBI:15378"/>
        <dbReference type="ChEBI" id="CHEBI:57540"/>
        <dbReference type="ChEBI" id="CHEBI:57945"/>
        <dbReference type="ChEBI" id="CHEBI:58052"/>
        <dbReference type="ChEBI" id="CHEBI:58885"/>
        <dbReference type="EC" id="1.1.1.22"/>
    </reaction>
</comment>
<evidence type="ECO:0000256" key="6">
    <source>
        <dbReference type="ARBA" id="ARBA00047473"/>
    </source>
</evidence>
<feature type="binding site" evidence="10">
    <location>
        <position position="164"/>
    </location>
    <ligand>
        <name>NAD(+)</name>
        <dbReference type="ChEBI" id="CHEBI:57540"/>
    </ligand>
</feature>
<dbReference type="GO" id="GO:0051287">
    <property type="term" value="F:NAD binding"/>
    <property type="evidence" value="ECO:0007669"/>
    <property type="project" value="InterPro"/>
</dbReference>
<dbReference type="InterPro" id="IPR036291">
    <property type="entry name" value="NAD(P)-bd_dom_sf"/>
</dbReference>
<evidence type="ECO:0000256" key="2">
    <source>
        <dbReference type="ARBA" id="ARBA00006601"/>
    </source>
</evidence>
<dbReference type="NCBIfam" id="TIGR03026">
    <property type="entry name" value="NDP-sugDHase"/>
    <property type="match status" value="1"/>
</dbReference>
<feature type="binding site" evidence="10">
    <location>
        <position position="90"/>
    </location>
    <ligand>
        <name>NAD(+)</name>
        <dbReference type="ChEBI" id="CHEBI:57540"/>
    </ligand>
</feature>
<dbReference type="Pfam" id="PF00984">
    <property type="entry name" value="UDPG_MGDP_dh"/>
    <property type="match status" value="1"/>
</dbReference>
<feature type="binding site" evidence="10">
    <location>
        <position position="334"/>
    </location>
    <ligand>
        <name>NAD(+)</name>
        <dbReference type="ChEBI" id="CHEBI:57540"/>
    </ligand>
</feature>
<proteinExistence type="inferred from homology"/>
<feature type="domain" description="UDP-glucose/GDP-mannose dehydrogenase C-terminal" evidence="11">
    <location>
        <begin position="320"/>
        <end position="429"/>
    </location>
</feature>
<gene>
    <name evidence="12" type="ORF">CSA56_13020</name>
</gene>
<dbReference type="InterPro" id="IPR001732">
    <property type="entry name" value="UDP-Glc/GDP-Man_DH_N"/>
</dbReference>
<dbReference type="AlphaFoldDB" id="A0A2G6KCJ7"/>
<reference evidence="12 13" key="1">
    <citation type="submission" date="2017-10" db="EMBL/GenBank/DDBJ databases">
        <title>Novel microbial diversity and functional potential in the marine mammal oral microbiome.</title>
        <authorList>
            <person name="Dudek N.K."/>
            <person name="Sun C.L."/>
            <person name="Burstein D."/>
            <person name="Kantor R.S."/>
            <person name="Aliaga Goltsman D.S."/>
            <person name="Bik E.M."/>
            <person name="Thomas B.C."/>
            <person name="Banfield J.F."/>
            <person name="Relman D.A."/>
        </authorList>
    </citation>
    <scope>NUCLEOTIDE SEQUENCE [LARGE SCALE GENOMIC DNA]</scope>
    <source>
        <strain evidence="12">DOLJORAL78_47_16</strain>
    </source>
</reference>
<feature type="active site" description="Nucleophile" evidence="8">
    <location>
        <position position="271"/>
    </location>
</feature>
<sequence>MKVSVFGLGYVGCISAACLAREGHNVIGVDPNEVKVEMINAGKSPIVEKDIDDILYDVVKQGGGKGTLTATTDAIRAVTDTDVSLICVGTPSNTNGSLNLEYVKRCSREIGTGLKQKDSYHVVIARSTMLPGSVEEIIREVEYASGKKAGPDFGAVMNPEFLREGSSVEDFYNPAVTVIGQLDEQSGDTVEEMYAFLETPFVRTDIRTAEMMKYANNSFHGLKVAFANEIGAICKALKIDSHQVMKIFCMDDRLNISSYYLRPGFAFGGSCLPKDLRAIHYEARAADVDVPVLRATLESNKTHLERAIQRIIHSGMKKIGILGLSFKPGTDDLRESPMVTLIETLIGKGFDIKIYDKNVSLARLVGANKEFIEKEIPHISSLMADELQAVVSHAEVLIIGHRASEFADVLQQNDLAEKMIYDLARVTDDILNVPSGYEGICW</sequence>
<dbReference type="InterPro" id="IPR008927">
    <property type="entry name" value="6-PGluconate_DH-like_C_sf"/>
</dbReference>